<dbReference type="Proteomes" id="UP000465035">
    <property type="component" value="Chromosome"/>
</dbReference>
<dbReference type="AlphaFoldDB" id="A0A6P1EC70"/>
<gene>
    <name evidence="1" type="ORF">GQR93_07800</name>
</gene>
<name>A0A6P1EC70_LENHI</name>
<sequence length="92" mass="10406">MDQQQTINDILSGLTGDYDFYNVSLIATASELKRHFEKDTQNGIREFNDLFGALRKLSMYQKINSIKISVTNSSLQESANHLIALLNAKPEK</sequence>
<organism evidence="1 2">
    <name type="scientific">Lentilactobacillus hilgardii</name>
    <name type="common">Lactobacillus hilgardii</name>
    <dbReference type="NCBI Taxonomy" id="1588"/>
    <lineage>
        <taxon>Bacteria</taxon>
        <taxon>Bacillati</taxon>
        <taxon>Bacillota</taxon>
        <taxon>Bacilli</taxon>
        <taxon>Lactobacillales</taxon>
        <taxon>Lactobacillaceae</taxon>
        <taxon>Lentilactobacillus</taxon>
    </lineage>
</organism>
<reference evidence="1 2" key="1">
    <citation type="submission" date="2019-12" db="EMBL/GenBank/DDBJ databases">
        <title>Lactobacillus hilgardii FLUB.</title>
        <authorList>
            <person name="Gustaw K."/>
        </authorList>
    </citation>
    <scope>NUCLEOTIDE SEQUENCE [LARGE SCALE GENOMIC DNA]</scope>
    <source>
        <strain evidence="1 2">FLUB</strain>
    </source>
</reference>
<evidence type="ECO:0000313" key="1">
    <source>
        <dbReference type="EMBL" id="QHB53412.1"/>
    </source>
</evidence>
<dbReference type="EMBL" id="CP047121">
    <property type="protein sequence ID" value="QHB53412.1"/>
    <property type="molecule type" value="Genomic_DNA"/>
</dbReference>
<proteinExistence type="predicted"/>
<evidence type="ECO:0000313" key="2">
    <source>
        <dbReference type="Proteomes" id="UP000465035"/>
    </source>
</evidence>
<accession>A0A6P1EC70</accession>
<protein>
    <submittedName>
        <fullName evidence="1">Uncharacterized protein</fullName>
    </submittedName>
</protein>